<gene>
    <name evidence="1" type="ORF">KFE25_010302</name>
</gene>
<name>A0A8J5XES5_DIALT</name>
<evidence type="ECO:0000313" key="1">
    <source>
        <dbReference type="EMBL" id="KAG8462477.1"/>
    </source>
</evidence>
<keyword evidence="2" id="KW-1185">Reference proteome</keyword>
<dbReference type="EMBL" id="JAGTXO010000020">
    <property type="protein sequence ID" value="KAG8462477.1"/>
    <property type="molecule type" value="Genomic_DNA"/>
</dbReference>
<dbReference type="Gene3D" id="3.30.1060.10">
    <property type="entry name" value="Peptide methionine sulphoxide reductase MsrA"/>
    <property type="match status" value="1"/>
</dbReference>
<sequence>MAAALLTTALVLSSPQPGRHVPSALTRRQLAGSALVAPAAALWAANGGIAPRLARAADELATLPVYFGCGCFWHVQHEFVQLERSLLKRADLELSSRCGYAAGSLLGENGKVCYHNLRGVADYGKLGHAEAVAMRIPPSALPDFAKLYFSLFVSYNLLPGREIFERADPQDRGPEYRSVLGLPGGVRSVYFAQIERANGNKMKLVEGKGDEPDTLLKRTVYVMDSDEFPFFPAEPYHQFHNDFQSPPYGRVYNDLRQQLADAGKLPDTGCPGGPIGF</sequence>
<dbReference type="InterPro" id="IPR036509">
    <property type="entry name" value="Met_Sox_Rdtase_MsrA_sf"/>
</dbReference>
<organism evidence="1 2">
    <name type="scientific">Diacronema lutheri</name>
    <name type="common">Unicellular marine alga</name>
    <name type="synonym">Monochrysis lutheri</name>
    <dbReference type="NCBI Taxonomy" id="2081491"/>
    <lineage>
        <taxon>Eukaryota</taxon>
        <taxon>Haptista</taxon>
        <taxon>Haptophyta</taxon>
        <taxon>Pavlovophyceae</taxon>
        <taxon>Pavlovales</taxon>
        <taxon>Pavlovaceae</taxon>
        <taxon>Diacronema</taxon>
    </lineage>
</organism>
<proteinExistence type="predicted"/>
<evidence type="ECO:0008006" key="3">
    <source>
        <dbReference type="Google" id="ProtNLM"/>
    </source>
</evidence>
<dbReference type="OrthoDB" id="443672at2759"/>
<dbReference type="Proteomes" id="UP000751190">
    <property type="component" value="Unassembled WGS sequence"/>
</dbReference>
<dbReference type="OMA" id="HVQHEFI"/>
<reference evidence="1" key="1">
    <citation type="submission" date="2021-05" db="EMBL/GenBank/DDBJ databases">
        <title>The genome of the haptophyte Pavlova lutheri (Diacronema luteri, Pavlovales) - a model for lipid biosynthesis in eukaryotic algae.</title>
        <authorList>
            <person name="Hulatt C.J."/>
            <person name="Posewitz M.C."/>
        </authorList>
    </citation>
    <scope>NUCLEOTIDE SEQUENCE</scope>
    <source>
        <strain evidence="1">NIVA-4/92</strain>
    </source>
</reference>
<accession>A0A8J5XES5</accession>
<protein>
    <recommendedName>
        <fullName evidence="3">Peptide-methionine (S)-S-oxide reductase</fullName>
    </recommendedName>
</protein>
<evidence type="ECO:0000313" key="2">
    <source>
        <dbReference type="Proteomes" id="UP000751190"/>
    </source>
</evidence>
<dbReference type="AlphaFoldDB" id="A0A8J5XES5"/>
<comment type="caution">
    <text evidence="1">The sequence shown here is derived from an EMBL/GenBank/DDBJ whole genome shotgun (WGS) entry which is preliminary data.</text>
</comment>
<dbReference type="SUPFAM" id="SSF55068">
    <property type="entry name" value="Peptide methionine sulfoxide reductase"/>
    <property type="match status" value="1"/>
</dbReference>
<dbReference type="GO" id="GO:0008113">
    <property type="term" value="F:peptide-methionine (S)-S-oxide reductase activity"/>
    <property type="evidence" value="ECO:0007669"/>
    <property type="project" value="InterPro"/>
</dbReference>